<protein>
    <submittedName>
        <fullName evidence="6">Bifunctional 4-hydroxy-2-oxoglutarate aldolase/2-dehydro-3-deoxy-phosphogluconate aldolase</fullName>
    </submittedName>
</protein>
<dbReference type="Gene3D" id="3.20.20.70">
    <property type="entry name" value="Aldolase class I"/>
    <property type="match status" value="1"/>
</dbReference>
<dbReference type="Proteomes" id="UP001500177">
    <property type="component" value="Unassembled WGS sequence"/>
</dbReference>
<dbReference type="PANTHER" id="PTHR30246:SF1">
    <property type="entry name" value="2-DEHYDRO-3-DEOXY-6-PHOSPHOGALACTONATE ALDOLASE-RELATED"/>
    <property type="match status" value="1"/>
</dbReference>
<dbReference type="EMBL" id="BAAALX010000009">
    <property type="protein sequence ID" value="GAA1516900.1"/>
    <property type="molecule type" value="Genomic_DNA"/>
</dbReference>
<evidence type="ECO:0000256" key="2">
    <source>
        <dbReference type="ARBA" id="ARBA00006906"/>
    </source>
</evidence>
<evidence type="ECO:0000256" key="5">
    <source>
        <dbReference type="ARBA" id="ARBA00023277"/>
    </source>
</evidence>
<dbReference type="CDD" id="cd00452">
    <property type="entry name" value="KDPG_aldolase"/>
    <property type="match status" value="1"/>
</dbReference>
<accession>A0ABN2AEZ5</accession>
<reference evidence="6 7" key="1">
    <citation type="journal article" date="2019" name="Int. J. Syst. Evol. Microbiol.">
        <title>The Global Catalogue of Microorganisms (GCM) 10K type strain sequencing project: providing services to taxonomists for standard genome sequencing and annotation.</title>
        <authorList>
            <consortium name="The Broad Institute Genomics Platform"/>
            <consortium name="The Broad Institute Genome Sequencing Center for Infectious Disease"/>
            <person name="Wu L."/>
            <person name="Ma J."/>
        </authorList>
    </citation>
    <scope>NUCLEOTIDE SEQUENCE [LARGE SCALE GENOMIC DNA]</scope>
    <source>
        <strain evidence="6 7">JCM 13318</strain>
    </source>
</reference>
<proteinExistence type="inferred from homology"/>
<dbReference type="PANTHER" id="PTHR30246">
    <property type="entry name" value="2-KETO-3-DEOXY-6-PHOSPHOGLUCONATE ALDOLASE"/>
    <property type="match status" value="1"/>
</dbReference>
<dbReference type="RefSeq" id="WP_173151989.1">
    <property type="nucleotide sequence ID" value="NZ_BAAALX010000009.1"/>
</dbReference>
<keyword evidence="7" id="KW-1185">Reference proteome</keyword>
<dbReference type="InterPro" id="IPR000887">
    <property type="entry name" value="Aldlse_KDPG_KHG"/>
</dbReference>
<organism evidence="6 7">
    <name type="scientific">Brevibacterium permense</name>
    <dbReference type="NCBI Taxonomy" id="234834"/>
    <lineage>
        <taxon>Bacteria</taxon>
        <taxon>Bacillati</taxon>
        <taxon>Actinomycetota</taxon>
        <taxon>Actinomycetes</taxon>
        <taxon>Micrococcales</taxon>
        <taxon>Brevibacteriaceae</taxon>
        <taxon>Brevibacterium</taxon>
    </lineage>
</organism>
<name>A0ABN2AEZ5_9MICO</name>
<keyword evidence="5" id="KW-0119">Carbohydrate metabolism</keyword>
<evidence type="ECO:0000256" key="1">
    <source>
        <dbReference type="ARBA" id="ARBA00004761"/>
    </source>
</evidence>
<evidence type="ECO:0000313" key="6">
    <source>
        <dbReference type="EMBL" id="GAA1516900.1"/>
    </source>
</evidence>
<comment type="caution">
    <text evidence="6">The sequence shown here is derived from an EMBL/GenBank/DDBJ whole genome shotgun (WGS) entry which is preliminary data.</text>
</comment>
<dbReference type="InterPro" id="IPR013785">
    <property type="entry name" value="Aldolase_TIM"/>
</dbReference>
<keyword evidence="4" id="KW-0456">Lyase</keyword>
<comment type="similarity">
    <text evidence="2">Belongs to the KHG/KDPG aldolase family.</text>
</comment>
<dbReference type="Pfam" id="PF01081">
    <property type="entry name" value="Aldolase"/>
    <property type="match status" value="1"/>
</dbReference>
<sequence>MLTKFEALRAIHDTGAVLIIRLDSEDEALAVAHAAIAGGIRALEITLSVPGAKRIITALSEEYSAQGVVIGAGTVLDAQSAYSCIEAGAQMLVSPNLDSGMLEVANRYQAVSISGAFTPTEVVDTLSAGADIVKLFPTEISGPGYLKTVRAPLAQAPILPAGSATPENVSEWIDAGAAAIGVGSSVTKAARSSGDYGDVTTAARTMLAAIASARGRGDQG</sequence>
<evidence type="ECO:0000256" key="4">
    <source>
        <dbReference type="ARBA" id="ARBA00023239"/>
    </source>
</evidence>
<gene>
    <name evidence="6" type="ORF">GCM10009690_19980</name>
</gene>
<evidence type="ECO:0000256" key="3">
    <source>
        <dbReference type="ARBA" id="ARBA00011233"/>
    </source>
</evidence>
<comment type="subunit">
    <text evidence="3">Homotrimer.</text>
</comment>
<comment type="pathway">
    <text evidence="1">Carbohydrate acid metabolism.</text>
</comment>
<dbReference type="SUPFAM" id="SSF51569">
    <property type="entry name" value="Aldolase"/>
    <property type="match status" value="1"/>
</dbReference>
<evidence type="ECO:0000313" key="7">
    <source>
        <dbReference type="Proteomes" id="UP001500177"/>
    </source>
</evidence>